<gene>
    <name evidence="23" type="primary">LOC114434137</name>
</gene>
<dbReference type="InterPro" id="IPR050971">
    <property type="entry name" value="Cadherin-domain_protein"/>
</dbReference>
<feature type="domain" description="Cadherin" evidence="21">
    <location>
        <begin position="272"/>
        <end position="380"/>
    </location>
</feature>
<dbReference type="Gene3D" id="4.10.900.10">
    <property type="entry name" value="TCF3-CBD (Catenin binding domain)"/>
    <property type="match status" value="1"/>
</dbReference>
<feature type="compositionally biased region" description="Basic and acidic residues" evidence="18">
    <location>
        <begin position="1400"/>
        <end position="1420"/>
    </location>
</feature>
<feature type="compositionally biased region" description="Polar residues" evidence="18">
    <location>
        <begin position="1085"/>
        <end position="1097"/>
    </location>
</feature>
<feature type="region of interest" description="Disordered" evidence="18">
    <location>
        <begin position="436"/>
        <end position="469"/>
    </location>
</feature>
<proteinExistence type="predicted"/>
<dbReference type="InterPro" id="IPR009122">
    <property type="entry name" value="Desmosomal_cadherin"/>
</dbReference>
<keyword evidence="11" id="KW-0965">Cell junction</keyword>
<feature type="region of interest" description="Disordered" evidence="18">
    <location>
        <begin position="1085"/>
        <end position="1126"/>
    </location>
</feature>
<comment type="function">
    <text evidence="17">A component of desmosome cell-cell junctions which are required for positive regulation of cellular adhesion. Involved in the interaction of plaque proteins and intermediate filaments mediating cell-cell adhesion.</text>
</comment>
<dbReference type="CDD" id="cd11304">
    <property type="entry name" value="Cadherin_repeat"/>
    <property type="match status" value="4"/>
</dbReference>
<dbReference type="GeneID" id="114434137"/>
<keyword evidence="5 16" id="KW-0812">Transmembrane</keyword>
<dbReference type="GO" id="GO:0045216">
    <property type="term" value="P:cell-cell junction organization"/>
    <property type="evidence" value="ECO:0007669"/>
    <property type="project" value="UniProtKB-ARBA"/>
</dbReference>
<evidence type="ECO:0000256" key="18">
    <source>
        <dbReference type="SAM" id="MobiDB-lite"/>
    </source>
</evidence>
<dbReference type="FunFam" id="2.60.40.60:FF:000346">
    <property type="entry name" value="Desmocollin b"/>
    <property type="match status" value="1"/>
</dbReference>
<keyword evidence="13 19" id="KW-0472">Membrane</keyword>
<dbReference type="InParanoid" id="A0A6P7I2T5"/>
<dbReference type="PRINTS" id="PR01818">
    <property type="entry name" value="DESMOCADHERN"/>
</dbReference>
<evidence type="ECO:0000313" key="22">
    <source>
        <dbReference type="Proteomes" id="UP000515145"/>
    </source>
</evidence>
<name>A0A6P7I2T5_9TELE</name>
<dbReference type="Pfam" id="PF01049">
    <property type="entry name" value="CADH_Y-type_LIR"/>
    <property type="match status" value="1"/>
</dbReference>
<evidence type="ECO:0000256" key="17">
    <source>
        <dbReference type="RuleBase" id="RU004358"/>
    </source>
</evidence>
<evidence type="ECO:0000256" key="7">
    <source>
        <dbReference type="ARBA" id="ARBA00022729"/>
    </source>
</evidence>
<dbReference type="InterPro" id="IPR000233">
    <property type="entry name" value="Cadherin_Y-type_LIR"/>
</dbReference>
<evidence type="ECO:0000256" key="10">
    <source>
        <dbReference type="ARBA" id="ARBA00022889"/>
    </source>
</evidence>
<organism evidence="22 23">
    <name type="scientific">Parambassis ranga</name>
    <name type="common">Indian glassy fish</name>
    <dbReference type="NCBI Taxonomy" id="210632"/>
    <lineage>
        <taxon>Eukaryota</taxon>
        <taxon>Metazoa</taxon>
        <taxon>Chordata</taxon>
        <taxon>Craniata</taxon>
        <taxon>Vertebrata</taxon>
        <taxon>Euteleostomi</taxon>
        <taxon>Actinopterygii</taxon>
        <taxon>Neopterygii</taxon>
        <taxon>Teleostei</taxon>
        <taxon>Neoteleostei</taxon>
        <taxon>Acanthomorphata</taxon>
        <taxon>Ovalentaria</taxon>
        <taxon>Ambassidae</taxon>
        <taxon>Parambassis</taxon>
    </lineage>
</organism>
<evidence type="ECO:0000256" key="19">
    <source>
        <dbReference type="SAM" id="Phobius"/>
    </source>
</evidence>
<keyword evidence="4" id="KW-0165">Cleavage on pair of basic residues</keyword>
<keyword evidence="22" id="KW-1185">Reference proteome</keyword>
<dbReference type="Proteomes" id="UP000515145">
    <property type="component" value="Chromosome 4"/>
</dbReference>
<evidence type="ECO:0000256" key="12">
    <source>
        <dbReference type="ARBA" id="ARBA00022989"/>
    </source>
</evidence>
<evidence type="ECO:0000256" key="3">
    <source>
        <dbReference type="ARBA" id="ARBA00022475"/>
    </source>
</evidence>
<comment type="subcellular location">
    <subcellularLocation>
        <location evidence="2">Cell junction</location>
        <location evidence="2">Desmosome</location>
    </subcellularLocation>
    <subcellularLocation>
        <location evidence="1 16">Cell membrane</location>
        <topology evidence="1 16">Single-pass type I membrane protein</topology>
    </subcellularLocation>
</comment>
<dbReference type="GO" id="GO:0007156">
    <property type="term" value="P:homophilic cell adhesion via plasma membrane adhesion molecules"/>
    <property type="evidence" value="ECO:0007669"/>
    <property type="project" value="InterPro"/>
</dbReference>
<evidence type="ECO:0000256" key="15">
    <source>
        <dbReference type="PROSITE-ProRule" id="PRU00043"/>
    </source>
</evidence>
<keyword evidence="7 20" id="KW-0732">Signal</keyword>
<reference evidence="23" key="1">
    <citation type="submission" date="2025-08" db="UniProtKB">
        <authorList>
            <consortium name="RefSeq"/>
        </authorList>
    </citation>
    <scope>IDENTIFICATION</scope>
</reference>
<dbReference type="PROSITE" id="PS00232">
    <property type="entry name" value="CADHERIN_1"/>
    <property type="match status" value="2"/>
</dbReference>
<accession>A0A6P7I2T5</accession>
<sequence length="1613" mass="174590">MHRETRADICCCSPALMAQLSLSAVSLLLMTALMVNAEPNRTREKTLTRKRREWIIPPAKLEENTNYTHLPFIAKIRSDKELTAKVDYYLSGPGANEKPLNLFVVDRNTGFVRITDVLDREKYTHFDLKGIARYSNGSTAEEDIPLTVMVLDKNDNPPYFELHTGNISEASEAGTFIMQLEGKDKDQPGTINSQISYTIISQEPRSTGHMFTLDKMSGKLYVKEPTLDRETHDFYKLIIKVTDMGGAEGGLTGTGTVEIKVLDINDNLPTLEKSEYSGSVDENVVDVVVMKIKALDKDLIHTDNWLTVFKIVNGNEDNLFSIETDKETNEGILKLIKPVDFEEVQNLELGLLIENVAPPVKGAAVLMDVNVQVGEGGPIAAGTGAGAGAASGAGADLSVNADLGIDSDLDAGVNVDVDADLEGSMAVGLDAGLKPEADLGPGVGVKPGAKPGVGVGLKPKPKKKPKAQGNSYPIKIAVNNVPEGPAFVPDTKNVPVSEDPKDAPENGTITVFAAVDPDTGKPAEDVSYAKAYDPDNWFTIDEETAEIKLNMVPDRESPFLVNGTYFAKILAITKDMPSKTATGTIAIQVIDSNDHCPKLTTTHSRVCSDEKTVYVTALDEDASPNAAPYTFRIIPDGTRGSWDVEVLNETSAALHAQESLWPGSYELQVEMLDAQGLACPVKEVFTVDVCTCVGKEDCTVLKAARLGMTSADLSAPAIGLLIMALCLLLFIPLFLLFCQCGGAKTIFPDQFSDLPFDTKEHLISYHTEGKGEEAPLQRHAIMLGTQNKVEAAPAPNHIISSAFTETQQTATYNESVQTFQERFSQNLMEVDNAYESFNHGNVSATFNRQTLDIQHMAALYEDIALPEAFLKDYYSQKALCNVPMTDSLLEYDFEGQGSSAGSIGCCSLLESDNDLHFLTDVGPKFKMLAEICSPLTPSLQTHLANKIVAPVKITDGNVKPVSKPTQEHISETSHNDMNSKKIVSTTNILKSSVSMVGAPPPPMTLPRSEVTNISHSSSISRSATLPYPAHPVVLQQQSIYYTTTPVLQPSHYVVEPHLQNSLLLADGSSGTNLVGLYIVRGPQSPSGLVSNRPQGSPSGLLIQDTGNGKGPKSPTNTSPINPTLLIPGSPVVPQGSVLMADWKIMGPNAVGKYILPKDQSRPEEGFGPGSSQGTLPSGAVLVKETAPPQGVFGLAARGGETSSLPRHIVTKKGDIAVNRPLEQTWIGHKVKMELGPNVLGLGTEQPGVGIGPVVIETPEDGIRPALDEKMEDTVTKKLSKQNVITSTPEDKVLNRAVQTCPESSTLNTKENAVELLPGQVLHNHLDKITKIPTNKCTDVTNVTNEYISSPENADKRSVVKSEKKCHVSSSKNHKSLTTQISSTEAFSHISDATILFNTNGEKKETSMFPRGEESTSTEDHNIVDDEIRDCTEHCAISPTEKGVSDFENNLVTTSTIQKEENIEMPPATSEIRDLGNLLEAMPELQVNYRDGDEEEIAQAETETDKAKALHQTDSTILTDQEKGDHSESCEVQIEGTNIQTVTIFEQHLLRREDGQCGYSEANNEQNISVSVDWDPLDADSVSVTGEANEEIILEEVSQQSMSNGYGQHGDRMQ</sequence>
<evidence type="ECO:0000313" key="23">
    <source>
        <dbReference type="RefSeq" id="XP_028258906.1"/>
    </source>
</evidence>
<dbReference type="PANTHER" id="PTHR24025:SF32">
    <property type="entry name" value="DESMOGLEIN-2"/>
    <property type="match status" value="1"/>
</dbReference>
<evidence type="ECO:0000256" key="8">
    <source>
        <dbReference type="ARBA" id="ARBA00022737"/>
    </source>
</evidence>
<keyword evidence="3" id="KW-1003">Cell membrane</keyword>
<feature type="transmembrane region" description="Helical" evidence="19">
    <location>
        <begin position="717"/>
        <end position="738"/>
    </location>
</feature>
<evidence type="ECO:0000256" key="6">
    <source>
        <dbReference type="ARBA" id="ARBA00022723"/>
    </source>
</evidence>
<feature type="chain" id="PRO_5027819670" evidence="20">
    <location>
        <begin position="38"/>
        <end position="1613"/>
    </location>
</feature>
<evidence type="ECO:0000256" key="1">
    <source>
        <dbReference type="ARBA" id="ARBA00004251"/>
    </source>
</evidence>
<dbReference type="SMART" id="SM00112">
    <property type="entry name" value="CA"/>
    <property type="match status" value="4"/>
</dbReference>
<evidence type="ECO:0000256" key="16">
    <source>
        <dbReference type="RuleBase" id="RU003318"/>
    </source>
</evidence>
<feature type="domain" description="Cadherin" evidence="21">
    <location>
        <begin position="159"/>
        <end position="271"/>
    </location>
</feature>
<dbReference type="FunFam" id="2.60.40.60:FF:000074">
    <property type="entry name" value="Desmoglein 4"/>
    <property type="match status" value="1"/>
</dbReference>
<dbReference type="GO" id="GO:0055113">
    <property type="term" value="P:epiboly involved in gastrulation with mouth forming second"/>
    <property type="evidence" value="ECO:0007669"/>
    <property type="project" value="UniProtKB-ARBA"/>
</dbReference>
<evidence type="ECO:0000256" key="2">
    <source>
        <dbReference type="ARBA" id="ARBA00004568"/>
    </source>
</evidence>
<protein>
    <submittedName>
        <fullName evidence="23">Desmoglein-2-like isoform X1</fullName>
    </submittedName>
</protein>
<dbReference type="InterPro" id="IPR020894">
    <property type="entry name" value="Cadherin_CS"/>
</dbReference>
<dbReference type="InterPro" id="IPR002126">
    <property type="entry name" value="Cadherin-like_dom"/>
</dbReference>
<dbReference type="FunFam" id="2.60.40.60:FF:000031">
    <property type="entry name" value="Cadherin 3"/>
    <property type="match status" value="1"/>
</dbReference>
<dbReference type="PRINTS" id="PR00205">
    <property type="entry name" value="CADHERIN"/>
</dbReference>
<feature type="domain" description="Cadherin" evidence="21">
    <location>
        <begin position="488"/>
        <end position="599"/>
    </location>
</feature>
<feature type="signal peptide" evidence="20">
    <location>
        <begin position="1"/>
        <end position="37"/>
    </location>
</feature>
<keyword evidence="8" id="KW-0677">Repeat</keyword>
<dbReference type="Gene3D" id="2.60.40.60">
    <property type="entry name" value="Cadherins"/>
    <property type="match status" value="5"/>
</dbReference>
<dbReference type="PANTHER" id="PTHR24025">
    <property type="entry name" value="DESMOGLEIN FAMILY MEMBER"/>
    <property type="match status" value="1"/>
</dbReference>
<evidence type="ECO:0000256" key="9">
    <source>
        <dbReference type="ARBA" id="ARBA00022837"/>
    </source>
</evidence>
<keyword evidence="10 16" id="KW-0130">Cell adhesion</keyword>
<keyword evidence="12 19" id="KW-1133">Transmembrane helix</keyword>
<evidence type="ECO:0000256" key="11">
    <source>
        <dbReference type="ARBA" id="ARBA00022949"/>
    </source>
</evidence>
<keyword evidence="6" id="KW-0479">Metal-binding</keyword>
<evidence type="ECO:0000256" key="14">
    <source>
        <dbReference type="ARBA" id="ARBA00023180"/>
    </source>
</evidence>
<feature type="region of interest" description="Disordered" evidence="18">
    <location>
        <begin position="1398"/>
        <end position="1420"/>
    </location>
</feature>
<dbReference type="GO" id="GO:0005886">
    <property type="term" value="C:plasma membrane"/>
    <property type="evidence" value="ECO:0007669"/>
    <property type="project" value="UniProtKB-SubCell"/>
</dbReference>
<dbReference type="SUPFAM" id="SSF49313">
    <property type="entry name" value="Cadherin-like"/>
    <property type="match status" value="5"/>
</dbReference>
<evidence type="ECO:0000256" key="5">
    <source>
        <dbReference type="ARBA" id="ARBA00022692"/>
    </source>
</evidence>
<keyword evidence="9 15" id="KW-0106">Calcium</keyword>
<evidence type="ECO:0000259" key="21">
    <source>
        <dbReference type="PROSITE" id="PS50268"/>
    </source>
</evidence>
<feature type="compositionally biased region" description="Gly residues" evidence="18">
    <location>
        <begin position="441"/>
        <end position="455"/>
    </location>
</feature>
<dbReference type="PROSITE" id="PS50268">
    <property type="entry name" value="CADHERIN_2"/>
    <property type="match status" value="4"/>
</dbReference>
<dbReference type="FunCoup" id="A0A6P7I2T5">
    <property type="interactions" value="973"/>
</dbReference>
<dbReference type="GO" id="GO:0030057">
    <property type="term" value="C:desmosome"/>
    <property type="evidence" value="ECO:0007669"/>
    <property type="project" value="UniProtKB-SubCell"/>
</dbReference>
<dbReference type="OrthoDB" id="8961010at2759"/>
<dbReference type="GO" id="GO:0005509">
    <property type="term" value="F:calcium ion binding"/>
    <property type="evidence" value="ECO:0007669"/>
    <property type="project" value="UniProtKB-UniRule"/>
</dbReference>
<evidence type="ECO:0000256" key="13">
    <source>
        <dbReference type="ARBA" id="ARBA00023136"/>
    </source>
</evidence>
<evidence type="ECO:0000256" key="4">
    <source>
        <dbReference type="ARBA" id="ARBA00022685"/>
    </source>
</evidence>
<dbReference type="FunFam" id="4.10.900.10:FF:000003">
    <property type="entry name" value="Desmoglein 1"/>
    <property type="match status" value="1"/>
</dbReference>
<dbReference type="FunFam" id="2.60.40.60:FF:000011">
    <property type="entry name" value="Cadherin 1"/>
    <property type="match status" value="1"/>
</dbReference>
<feature type="domain" description="Cadherin" evidence="21">
    <location>
        <begin position="79"/>
        <end position="160"/>
    </location>
</feature>
<dbReference type="InterPro" id="IPR015919">
    <property type="entry name" value="Cadherin-like_sf"/>
</dbReference>
<evidence type="ECO:0000256" key="20">
    <source>
        <dbReference type="SAM" id="SignalP"/>
    </source>
</evidence>
<dbReference type="Pfam" id="PF00028">
    <property type="entry name" value="Cadherin"/>
    <property type="match status" value="3"/>
</dbReference>
<dbReference type="InterPro" id="IPR027397">
    <property type="entry name" value="Catenin-bd_sf"/>
</dbReference>
<keyword evidence="14" id="KW-0325">Glycoprotein</keyword>
<dbReference type="FunFam" id="2.60.40.60:FF:000068">
    <property type="entry name" value="Desmoglein 1"/>
    <property type="match status" value="1"/>
</dbReference>
<dbReference type="RefSeq" id="XP_028258906.1">
    <property type="nucleotide sequence ID" value="XM_028403105.1"/>
</dbReference>